<evidence type="ECO:0008006" key="3">
    <source>
        <dbReference type="Google" id="ProtNLM"/>
    </source>
</evidence>
<gene>
    <name evidence="1" type="ORF">PCOR1329_LOCUS24836</name>
</gene>
<evidence type="ECO:0000313" key="2">
    <source>
        <dbReference type="Proteomes" id="UP001189429"/>
    </source>
</evidence>
<reference evidence="1" key="1">
    <citation type="submission" date="2023-10" db="EMBL/GenBank/DDBJ databases">
        <authorList>
            <person name="Chen Y."/>
            <person name="Shah S."/>
            <person name="Dougan E. K."/>
            <person name="Thang M."/>
            <person name="Chan C."/>
        </authorList>
    </citation>
    <scope>NUCLEOTIDE SEQUENCE [LARGE SCALE GENOMIC DNA]</scope>
</reference>
<comment type="caution">
    <text evidence="1">The sequence shown here is derived from an EMBL/GenBank/DDBJ whole genome shotgun (WGS) entry which is preliminary data.</text>
</comment>
<dbReference type="SUPFAM" id="SSF56219">
    <property type="entry name" value="DNase I-like"/>
    <property type="match status" value="1"/>
</dbReference>
<sequence length="513" mass="55089">MVNCLKEVSVAVALTEVAEVLEKDSDALALAKHFKGVGDCLPGSDAILQALAASSSAVEQAELDKQNAGAQASAVQKQLLSKEKELLQVTGSIEYHRKRGEELRTRSAQIGAEIEQLRVRYRELSAKVAPPGGGPGAEVDIAKFKDTFSAMDVFLGQAAEAVQKESLDDLKAKMEATRSALQSGKEHLNKSVEAVKARGSSARSASAPVARPRIRSDDDLYNLLCGPSTSAEEKKRRLEMVEAVASRCVAGVVQRLGQPKILVASIYLHDCEQMSDDNLAILSDAMSFLGHSGMPFVMGGDFNMVPEVLLDNGIPEPLRGPLASAPGDRGSLTGPTGTKRCDYFLVPGGLSKCVKEVSLVEEAATRPHLPVRLEFHKSLSTLRALRFRKPPKIPVEPAMGPVVQPPDWTQTLELLELTLESAVSGRLQEAFSGLDSAYEVWANLSEVELVASTQSTIPVFGTRGRRPRCEWCDPLTIDTRAAPPSAQQSVNFFAAQLRASIGHLGAGDPVEHP</sequence>
<feature type="non-terminal residue" evidence="1">
    <location>
        <position position="513"/>
    </location>
</feature>
<accession>A0ABN9RYD2</accession>
<dbReference type="Gene3D" id="3.60.10.10">
    <property type="entry name" value="Endonuclease/exonuclease/phosphatase"/>
    <property type="match status" value="1"/>
</dbReference>
<keyword evidence="2" id="KW-1185">Reference proteome</keyword>
<dbReference type="InterPro" id="IPR036691">
    <property type="entry name" value="Endo/exonu/phosph_ase_sf"/>
</dbReference>
<dbReference type="EMBL" id="CAUYUJ010008602">
    <property type="protein sequence ID" value="CAK0824424.1"/>
    <property type="molecule type" value="Genomic_DNA"/>
</dbReference>
<organism evidence="1 2">
    <name type="scientific">Prorocentrum cordatum</name>
    <dbReference type="NCBI Taxonomy" id="2364126"/>
    <lineage>
        <taxon>Eukaryota</taxon>
        <taxon>Sar</taxon>
        <taxon>Alveolata</taxon>
        <taxon>Dinophyceae</taxon>
        <taxon>Prorocentrales</taxon>
        <taxon>Prorocentraceae</taxon>
        <taxon>Prorocentrum</taxon>
    </lineage>
</organism>
<proteinExistence type="predicted"/>
<evidence type="ECO:0000313" key="1">
    <source>
        <dbReference type="EMBL" id="CAK0824424.1"/>
    </source>
</evidence>
<protein>
    <recommendedName>
        <fullName evidence="3">Endonuclease/exonuclease/phosphatase domain-containing protein</fullName>
    </recommendedName>
</protein>
<dbReference type="Proteomes" id="UP001189429">
    <property type="component" value="Unassembled WGS sequence"/>
</dbReference>
<name>A0ABN9RYD2_9DINO</name>